<sequence length="191" mass="22143">MWSFWKQPAGYRPGATLARLVRDLPGLQVTALAVDHLQVGQEGQGWTFEIRERSQALFLMHLVTCRFQWQRPTCAGTPVRIRLRHSGWWRRTGLAFRILAGRDPALERWCADLVRDPALIEALQVLDFRELELERRQGQWRLVLEPYAASEVVSRFPAYRRYLRLPPDQAQAALQVLARLQAWIAPEVAPH</sequence>
<dbReference type="InterPro" id="IPR021500">
    <property type="entry name" value="DUF3156"/>
</dbReference>
<evidence type="ECO:0000313" key="2">
    <source>
        <dbReference type="Proteomes" id="UP001372714"/>
    </source>
</evidence>
<name>A0ABZ2FIS4_9PSED</name>
<evidence type="ECO:0000313" key="1">
    <source>
        <dbReference type="EMBL" id="WWM64722.1"/>
    </source>
</evidence>
<dbReference type="Proteomes" id="UP001372714">
    <property type="component" value="Chromosome"/>
</dbReference>
<dbReference type="EMBL" id="CP145723">
    <property type="protein sequence ID" value="WWM64722.1"/>
    <property type="molecule type" value="Genomic_DNA"/>
</dbReference>
<accession>A0ABZ2FIS4</accession>
<keyword evidence="2" id="KW-1185">Reference proteome</keyword>
<organism evidence="1 2">
    <name type="scientific">Pseudomonas benzopyrenica</name>
    <dbReference type="NCBI Taxonomy" id="2993566"/>
    <lineage>
        <taxon>Bacteria</taxon>
        <taxon>Pseudomonadati</taxon>
        <taxon>Pseudomonadota</taxon>
        <taxon>Gammaproteobacteria</taxon>
        <taxon>Pseudomonadales</taxon>
        <taxon>Pseudomonadaceae</taxon>
        <taxon>Pseudomonas</taxon>
    </lineage>
</organism>
<dbReference type="Pfam" id="PF11354">
    <property type="entry name" value="DUF3156"/>
    <property type="match status" value="1"/>
</dbReference>
<protein>
    <submittedName>
        <fullName evidence="1">DUF3156 family protein</fullName>
    </submittedName>
</protein>
<proteinExistence type="predicted"/>
<gene>
    <name evidence="1" type="ORF">V6W80_13360</name>
</gene>
<reference evidence="1 2" key="1">
    <citation type="submission" date="2024-02" db="EMBL/GenBank/DDBJ databases">
        <title>The whole genome sequence of Pseudomonas benzopyrenica MLY92.</title>
        <authorList>
            <person name="Liu Y."/>
        </authorList>
    </citation>
    <scope>NUCLEOTIDE SEQUENCE [LARGE SCALE GENOMIC DNA]</scope>
    <source>
        <strain evidence="1 2">MLY92</strain>
    </source>
</reference>
<dbReference type="RefSeq" id="WP_338544509.1">
    <property type="nucleotide sequence ID" value="NZ_CP145723.1"/>
</dbReference>